<evidence type="ECO:0000256" key="10">
    <source>
        <dbReference type="ARBA" id="ARBA00023167"/>
    </source>
</evidence>
<dbReference type="EC" id="1.1.1.3" evidence="4"/>
<protein>
    <recommendedName>
        <fullName evidence="5">Homoserine dehydrogenase</fullName>
        <ecNumber evidence="4">1.1.1.3</ecNumber>
    </recommendedName>
</protein>
<dbReference type="InterPro" id="IPR001342">
    <property type="entry name" value="HDH_cat"/>
</dbReference>
<dbReference type="SUPFAM" id="SSF55021">
    <property type="entry name" value="ACT-like"/>
    <property type="match status" value="1"/>
</dbReference>
<evidence type="ECO:0000256" key="7">
    <source>
        <dbReference type="ARBA" id="ARBA00022697"/>
    </source>
</evidence>
<organism evidence="13 14">
    <name type="scientific">Rhizomicrobium electricum</name>
    <dbReference type="NCBI Taxonomy" id="480070"/>
    <lineage>
        <taxon>Bacteria</taxon>
        <taxon>Pseudomonadati</taxon>
        <taxon>Pseudomonadota</taxon>
        <taxon>Alphaproteobacteria</taxon>
        <taxon>Micropepsales</taxon>
        <taxon>Micropepsaceae</taxon>
        <taxon>Rhizomicrobium</taxon>
    </lineage>
</organism>
<comment type="pathway">
    <text evidence="1">Amino-acid biosynthesis; L-threonine biosynthesis; L-threonine from L-aspartate: step 3/5.</text>
</comment>
<evidence type="ECO:0000313" key="13">
    <source>
        <dbReference type="EMBL" id="GAA0579518.1"/>
    </source>
</evidence>
<sequence length="426" mass="43883">MNAMKIGIAGLGTVGGGVAKGLRVHGEMLDARAGTPLELVAVCDRDPAKREAFDAPAKLDDIKALAASKADLIVELIGGENGAAPMLVEEALKAGKHVVTANKAMMARHGARLAALAEKNGRALKFEAAVAGGIPIVKSLRESLIVNGIKAVRGILNGTCNYILTQMEATGRSFDDVLKDAQALGYAEADPELDVGGGDTAHKLALLTALAFGVAPDLDAVSVQGIRAITPDDISFAREFGYRIKLLGIARQTDNGIIQRVQPAMVCAGTPLADVDGVLNGVVVNANEAGPFFFEGRGAGEYPTANAVIADIVDIARGNVGSVFGVPAASLSALSPAPAAGASSAFYLRFQVLDVPGVLAEIASHLAKWRVSIESMIQRGRAPGEAVSIVMITHETTYAAVEGALQTIAGTSNVVAPPVKIPMEAK</sequence>
<keyword evidence="9" id="KW-0560">Oxidoreductase</keyword>
<dbReference type="Gene3D" id="3.30.360.10">
    <property type="entry name" value="Dihydrodipicolinate Reductase, domain 2"/>
    <property type="match status" value="1"/>
</dbReference>
<keyword evidence="14" id="KW-1185">Reference proteome</keyword>
<keyword evidence="8" id="KW-0521">NADP</keyword>
<dbReference type="NCBIfam" id="NF004976">
    <property type="entry name" value="PRK06349.1"/>
    <property type="match status" value="1"/>
</dbReference>
<dbReference type="InterPro" id="IPR002912">
    <property type="entry name" value="ACT_dom"/>
</dbReference>
<dbReference type="EMBL" id="BAAADD010000008">
    <property type="protein sequence ID" value="GAA0579518.1"/>
    <property type="molecule type" value="Genomic_DNA"/>
</dbReference>
<dbReference type="PROSITE" id="PS51671">
    <property type="entry name" value="ACT"/>
    <property type="match status" value="1"/>
</dbReference>
<name>A0ABN1F120_9PROT</name>
<dbReference type="SUPFAM" id="SSF51735">
    <property type="entry name" value="NAD(P)-binding Rossmann-fold domains"/>
    <property type="match status" value="1"/>
</dbReference>
<accession>A0ABN1F120</accession>
<gene>
    <name evidence="13" type="ORF">GCM10008942_30520</name>
</gene>
<reference evidence="13 14" key="1">
    <citation type="journal article" date="2019" name="Int. J. Syst. Evol. Microbiol.">
        <title>The Global Catalogue of Microorganisms (GCM) 10K type strain sequencing project: providing services to taxonomists for standard genome sequencing and annotation.</title>
        <authorList>
            <consortium name="The Broad Institute Genomics Platform"/>
            <consortium name="The Broad Institute Genome Sequencing Center for Infectious Disease"/>
            <person name="Wu L."/>
            <person name="Ma J."/>
        </authorList>
    </citation>
    <scope>NUCLEOTIDE SEQUENCE [LARGE SCALE GENOMIC DNA]</scope>
    <source>
        <strain evidence="13 14">JCM 15089</strain>
    </source>
</reference>
<evidence type="ECO:0000256" key="1">
    <source>
        <dbReference type="ARBA" id="ARBA00005056"/>
    </source>
</evidence>
<evidence type="ECO:0000256" key="11">
    <source>
        <dbReference type="RuleBase" id="RU004171"/>
    </source>
</evidence>
<evidence type="ECO:0000313" key="14">
    <source>
        <dbReference type="Proteomes" id="UP001499951"/>
    </source>
</evidence>
<proteinExistence type="inferred from homology"/>
<keyword evidence="10" id="KW-0486">Methionine biosynthesis</keyword>
<dbReference type="PANTHER" id="PTHR43331">
    <property type="entry name" value="HOMOSERINE DEHYDROGENASE"/>
    <property type="match status" value="1"/>
</dbReference>
<dbReference type="PROSITE" id="PS01042">
    <property type="entry name" value="HOMOSER_DHGENASE"/>
    <property type="match status" value="1"/>
</dbReference>
<dbReference type="PIRSF" id="PIRSF000098">
    <property type="entry name" value="Homoser_dehydrog"/>
    <property type="match status" value="1"/>
</dbReference>
<evidence type="ECO:0000256" key="6">
    <source>
        <dbReference type="ARBA" id="ARBA00022605"/>
    </source>
</evidence>
<dbReference type="CDD" id="cd04881">
    <property type="entry name" value="ACT_HSDH-Hom"/>
    <property type="match status" value="1"/>
</dbReference>
<dbReference type="Pfam" id="PF03447">
    <property type="entry name" value="NAD_binding_3"/>
    <property type="match status" value="1"/>
</dbReference>
<keyword evidence="7" id="KW-0791">Threonine biosynthesis</keyword>
<evidence type="ECO:0000256" key="9">
    <source>
        <dbReference type="ARBA" id="ARBA00023002"/>
    </source>
</evidence>
<dbReference type="InterPro" id="IPR036291">
    <property type="entry name" value="NAD(P)-bd_dom_sf"/>
</dbReference>
<dbReference type="Pfam" id="PF00742">
    <property type="entry name" value="Homoserine_dh"/>
    <property type="match status" value="1"/>
</dbReference>
<evidence type="ECO:0000256" key="2">
    <source>
        <dbReference type="ARBA" id="ARBA00005062"/>
    </source>
</evidence>
<comment type="similarity">
    <text evidence="3 11">Belongs to the homoserine dehydrogenase family.</text>
</comment>
<dbReference type="InterPro" id="IPR005106">
    <property type="entry name" value="Asp/hSer_DH_NAD-bd"/>
</dbReference>
<keyword evidence="6" id="KW-0028">Amino-acid biosynthesis</keyword>
<evidence type="ECO:0000259" key="12">
    <source>
        <dbReference type="PROSITE" id="PS51671"/>
    </source>
</evidence>
<evidence type="ECO:0000256" key="5">
    <source>
        <dbReference type="ARBA" id="ARBA00013376"/>
    </source>
</evidence>
<feature type="domain" description="ACT" evidence="12">
    <location>
        <begin position="347"/>
        <end position="423"/>
    </location>
</feature>
<dbReference type="Gene3D" id="3.40.50.720">
    <property type="entry name" value="NAD(P)-binding Rossmann-like Domain"/>
    <property type="match status" value="1"/>
</dbReference>
<dbReference type="Gene3D" id="3.30.70.260">
    <property type="match status" value="1"/>
</dbReference>
<dbReference type="Proteomes" id="UP001499951">
    <property type="component" value="Unassembled WGS sequence"/>
</dbReference>
<dbReference type="PANTHER" id="PTHR43331:SF1">
    <property type="entry name" value="HOMOSERINE DEHYDROGENASE"/>
    <property type="match status" value="1"/>
</dbReference>
<dbReference type="SUPFAM" id="SSF55347">
    <property type="entry name" value="Glyceraldehyde-3-phosphate dehydrogenase-like, C-terminal domain"/>
    <property type="match status" value="1"/>
</dbReference>
<evidence type="ECO:0000256" key="3">
    <source>
        <dbReference type="ARBA" id="ARBA00006753"/>
    </source>
</evidence>
<evidence type="ECO:0000256" key="4">
    <source>
        <dbReference type="ARBA" id="ARBA00013213"/>
    </source>
</evidence>
<dbReference type="InterPro" id="IPR019811">
    <property type="entry name" value="HDH_CS"/>
</dbReference>
<dbReference type="RefSeq" id="WP_166936916.1">
    <property type="nucleotide sequence ID" value="NZ_BAAADD010000008.1"/>
</dbReference>
<dbReference type="InterPro" id="IPR016204">
    <property type="entry name" value="HDH"/>
</dbReference>
<comment type="caution">
    <text evidence="13">The sequence shown here is derived from an EMBL/GenBank/DDBJ whole genome shotgun (WGS) entry which is preliminary data.</text>
</comment>
<dbReference type="InterPro" id="IPR045865">
    <property type="entry name" value="ACT-like_dom_sf"/>
</dbReference>
<comment type="pathway">
    <text evidence="2">Amino-acid biosynthesis; L-methionine biosynthesis via de novo pathway; L-homoserine from L-aspartate: step 3/3.</text>
</comment>
<evidence type="ECO:0000256" key="8">
    <source>
        <dbReference type="ARBA" id="ARBA00022857"/>
    </source>
</evidence>